<reference evidence="3 4" key="1">
    <citation type="submission" date="2024-10" db="EMBL/GenBank/DDBJ databases">
        <authorList>
            <person name="Ratan Roy A."/>
            <person name="Morales Sandoval P.H."/>
            <person name="De Los Santos Villalobos S."/>
            <person name="Chakraborty S."/>
            <person name="Mukherjee J."/>
        </authorList>
    </citation>
    <scope>NUCLEOTIDE SEQUENCE [LARGE SCALE GENOMIC DNA]</scope>
    <source>
        <strain evidence="3 4">S1</strain>
    </source>
</reference>
<keyword evidence="4" id="KW-1185">Reference proteome</keyword>
<comment type="caution">
    <text evidence="3">The sequence shown here is derived from an EMBL/GenBank/DDBJ whole genome shotgun (WGS) entry which is preliminary data.</text>
</comment>
<gene>
    <name evidence="3" type="ORF">ACFVKH_06450</name>
</gene>
<dbReference type="PANTHER" id="PTHR40252">
    <property type="entry name" value="BLR0328 PROTEIN"/>
    <property type="match status" value="1"/>
</dbReference>
<feature type="domain" description="FIST" evidence="1">
    <location>
        <begin position="25"/>
        <end position="218"/>
    </location>
</feature>
<evidence type="ECO:0000259" key="1">
    <source>
        <dbReference type="SMART" id="SM00897"/>
    </source>
</evidence>
<dbReference type="InterPro" id="IPR019494">
    <property type="entry name" value="FIST_C"/>
</dbReference>
<organism evidence="3 4">
    <name type="scientific">Almyronema epifaneia S1</name>
    <dbReference type="NCBI Taxonomy" id="2991925"/>
    <lineage>
        <taxon>Bacteria</taxon>
        <taxon>Bacillati</taxon>
        <taxon>Cyanobacteriota</taxon>
        <taxon>Cyanophyceae</taxon>
        <taxon>Nodosilineales</taxon>
        <taxon>Nodosilineaceae</taxon>
        <taxon>Almyronema</taxon>
        <taxon>Almyronema epifaneia</taxon>
    </lineage>
</organism>
<protein>
    <submittedName>
        <fullName evidence="3">FIST signal transduction protein</fullName>
    </submittedName>
</protein>
<proteinExistence type="predicted"/>
<dbReference type="PANTHER" id="PTHR40252:SF2">
    <property type="entry name" value="BLR0328 PROTEIN"/>
    <property type="match status" value="1"/>
</dbReference>
<dbReference type="Pfam" id="PF10442">
    <property type="entry name" value="FIST_C"/>
    <property type="match status" value="1"/>
</dbReference>
<dbReference type="Proteomes" id="UP001600165">
    <property type="component" value="Unassembled WGS sequence"/>
</dbReference>
<dbReference type="SMART" id="SM00897">
    <property type="entry name" value="FIST"/>
    <property type="match status" value="1"/>
</dbReference>
<dbReference type="InterPro" id="IPR013702">
    <property type="entry name" value="FIST_domain_N"/>
</dbReference>
<evidence type="ECO:0000313" key="4">
    <source>
        <dbReference type="Proteomes" id="UP001600165"/>
    </source>
</evidence>
<evidence type="ECO:0000313" key="3">
    <source>
        <dbReference type="EMBL" id="MFE4105908.1"/>
    </source>
</evidence>
<evidence type="ECO:0000259" key="2">
    <source>
        <dbReference type="SMART" id="SM01204"/>
    </source>
</evidence>
<dbReference type="RefSeq" id="WP_377963152.1">
    <property type="nucleotide sequence ID" value="NZ_JBHZOL010000042.1"/>
</dbReference>
<dbReference type="EMBL" id="JBHZOL010000042">
    <property type="protein sequence ID" value="MFE4105908.1"/>
    <property type="molecule type" value="Genomic_DNA"/>
</dbReference>
<dbReference type="SMART" id="SM01204">
    <property type="entry name" value="FIST_C"/>
    <property type="match status" value="1"/>
</dbReference>
<dbReference type="Pfam" id="PF08495">
    <property type="entry name" value="FIST"/>
    <property type="match status" value="1"/>
</dbReference>
<accession>A0ABW6ICK1</accession>
<sequence>MDIEQFHWTVSHGWRLQSPAQAKLSAQLVLIFGSASALQDLTLMQQVRSAYPQATLLGCSTAGEICDTWVRDQSLVATAIEFEYTTVQSRAIELIPGESSYEAGKRLAQAFEAEDLTHLFVLSDGIQVNGSDLVRGLMAHLPPETTLTGGLSGDGDRFQETWVLCDQVLQPGLIAAVGLYGDRLQVGVGSLGGWAPFGPKRTITKSINNVLYELDGQSALALYKNYLGEQAADLPAAGLLFPLSVRLEGASRTVVRTILSVDEAAQSMTFAGDVPQGATVQLMRGSFNRLVDGAIAAAETSLAHLSAQPPTLAILISCVGRKLVLKQRVEEEVEGVRSVVGEQTYLTGFYSYGEIAPAAEGCSAELHNQTMTITTLTEQALAK</sequence>
<feature type="domain" description="FIST C-domain" evidence="2">
    <location>
        <begin position="219"/>
        <end position="358"/>
    </location>
</feature>
<name>A0ABW6ICK1_9CYAN</name>